<name>A0AAW0E494_9AGAR</name>
<proteinExistence type="predicted"/>
<feature type="transmembrane region" description="Helical" evidence="1">
    <location>
        <begin position="95"/>
        <end position="116"/>
    </location>
</feature>
<evidence type="ECO:0000256" key="1">
    <source>
        <dbReference type="SAM" id="Phobius"/>
    </source>
</evidence>
<evidence type="ECO:0000313" key="2">
    <source>
        <dbReference type="EMBL" id="KAK7059036.1"/>
    </source>
</evidence>
<protein>
    <submittedName>
        <fullName evidence="2">Uncharacterized protein</fullName>
    </submittedName>
</protein>
<keyword evidence="1" id="KW-0812">Transmembrane</keyword>
<gene>
    <name evidence="2" type="ORF">VNI00_001660</name>
</gene>
<feature type="transmembrane region" description="Helical" evidence="1">
    <location>
        <begin position="6"/>
        <end position="24"/>
    </location>
</feature>
<dbReference type="EMBL" id="JAYKXP010000004">
    <property type="protein sequence ID" value="KAK7059036.1"/>
    <property type="molecule type" value="Genomic_DNA"/>
</dbReference>
<reference evidence="2 3" key="1">
    <citation type="submission" date="2024-01" db="EMBL/GenBank/DDBJ databases">
        <title>A draft genome for a cacao thread blight-causing isolate of Paramarasmius palmivorus.</title>
        <authorList>
            <person name="Baruah I.K."/>
            <person name="Bukari Y."/>
            <person name="Amoako-Attah I."/>
            <person name="Meinhardt L.W."/>
            <person name="Bailey B.A."/>
            <person name="Cohen S.P."/>
        </authorList>
    </citation>
    <scope>NUCLEOTIDE SEQUENCE [LARGE SCALE GENOMIC DNA]</scope>
    <source>
        <strain evidence="2 3">GH-12</strain>
    </source>
</reference>
<organism evidence="2 3">
    <name type="scientific">Paramarasmius palmivorus</name>
    <dbReference type="NCBI Taxonomy" id="297713"/>
    <lineage>
        <taxon>Eukaryota</taxon>
        <taxon>Fungi</taxon>
        <taxon>Dikarya</taxon>
        <taxon>Basidiomycota</taxon>
        <taxon>Agaricomycotina</taxon>
        <taxon>Agaricomycetes</taxon>
        <taxon>Agaricomycetidae</taxon>
        <taxon>Agaricales</taxon>
        <taxon>Marasmiineae</taxon>
        <taxon>Marasmiaceae</taxon>
        <taxon>Paramarasmius</taxon>
    </lineage>
</organism>
<accession>A0AAW0E494</accession>
<keyword evidence="1" id="KW-1133">Transmembrane helix</keyword>
<dbReference type="Proteomes" id="UP001383192">
    <property type="component" value="Unassembled WGS sequence"/>
</dbReference>
<comment type="caution">
    <text evidence="2">The sequence shown here is derived from an EMBL/GenBank/DDBJ whole genome shotgun (WGS) entry which is preliminary data.</text>
</comment>
<evidence type="ECO:0000313" key="3">
    <source>
        <dbReference type="Proteomes" id="UP001383192"/>
    </source>
</evidence>
<dbReference type="AlphaFoldDB" id="A0AAW0E494"/>
<sequence>MSALVFILITLLSSYITTYLLSYFQEPTTSTFYFSTGSFFYVSPLEAIHDLVRAALGIIEDEDEFLDTTVINRGRNAYAPLQPLRRGDDGFFRRLITRLIIGLPLVGSVSVIHFLLSLGMLGPLQWIARHRGNRRRNNSDSRDITALIIVAVLVIGAIRAFHGLYKVIHSRTERILHKFEDSVLEVNA</sequence>
<keyword evidence="1" id="KW-0472">Membrane</keyword>
<keyword evidence="3" id="KW-1185">Reference proteome</keyword>
<feature type="transmembrane region" description="Helical" evidence="1">
    <location>
        <begin position="144"/>
        <end position="165"/>
    </location>
</feature>